<comment type="caution">
    <text evidence="8">The sequence shown here is derived from an EMBL/GenBank/DDBJ whole genome shotgun (WGS) entry which is preliminary data.</text>
</comment>
<dbReference type="EMBL" id="BJWL01000225">
    <property type="protein sequence ID" value="GFS35232.1"/>
    <property type="molecule type" value="Genomic_DNA"/>
</dbReference>
<dbReference type="OrthoDB" id="2789670at2759"/>
<dbReference type="InterPro" id="IPR050651">
    <property type="entry name" value="Plant_Cytochrome_P450_Monoox"/>
</dbReference>
<dbReference type="PANTHER" id="PTHR47947:SF13">
    <property type="entry name" value="CYTOCHROME P450, FAMILY 81, SUBFAMILY K, POLYPEPTIDE 1-RELATED"/>
    <property type="match status" value="1"/>
</dbReference>
<dbReference type="SUPFAM" id="SSF48264">
    <property type="entry name" value="Cytochrome P450"/>
    <property type="match status" value="1"/>
</dbReference>
<dbReference type="Gene3D" id="1.10.630.10">
    <property type="entry name" value="Cytochrome P450"/>
    <property type="match status" value="1"/>
</dbReference>
<dbReference type="PRINTS" id="PR00463">
    <property type="entry name" value="EP450I"/>
</dbReference>
<comment type="cofactor">
    <cofactor evidence="6">
        <name>heme</name>
        <dbReference type="ChEBI" id="CHEBI:30413"/>
    </cofactor>
</comment>
<protein>
    <submittedName>
        <fullName evidence="8">Uncharacterized protein</fullName>
    </submittedName>
</protein>
<keyword evidence="4 6" id="KW-0408">Iron</keyword>
<evidence type="ECO:0000256" key="5">
    <source>
        <dbReference type="ARBA" id="ARBA00023033"/>
    </source>
</evidence>
<keyword evidence="9" id="KW-1185">Reference proteome</keyword>
<evidence type="ECO:0000256" key="3">
    <source>
        <dbReference type="ARBA" id="ARBA00023002"/>
    </source>
</evidence>
<dbReference type="GO" id="GO:0005506">
    <property type="term" value="F:iron ion binding"/>
    <property type="evidence" value="ECO:0007669"/>
    <property type="project" value="InterPro"/>
</dbReference>
<dbReference type="InterPro" id="IPR002401">
    <property type="entry name" value="Cyt_P450_E_grp-I"/>
</dbReference>
<keyword evidence="5 7" id="KW-0503">Monooxygenase</keyword>
<evidence type="ECO:0000313" key="9">
    <source>
        <dbReference type="Proteomes" id="UP000585474"/>
    </source>
</evidence>
<evidence type="ECO:0000256" key="7">
    <source>
        <dbReference type="RuleBase" id="RU000461"/>
    </source>
</evidence>
<keyword evidence="2 6" id="KW-0479">Metal-binding</keyword>
<evidence type="ECO:0000256" key="1">
    <source>
        <dbReference type="ARBA" id="ARBA00022617"/>
    </source>
</evidence>
<dbReference type="PROSITE" id="PS00086">
    <property type="entry name" value="CYTOCHROME_P450"/>
    <property type="match status" value="1"/>
</dbReference>
<evidence type="ECO:0000256" key="6">
    <source>
        <dbReference type="PIRSR" id="PIRSR602401-1"/>
    </source>
</evidence>
<comment type="similarity">
    <text evidence="7">Belongs to the cytochrome P450 family.</text>
</comment>
<dbReference type="InterPro" id="IPR017972">
    <property type="entry name" value="Cyt_P450_CS"/>
</dbReference>
<feature type="binding site" description="axial binding residue" evidence="6">
    <location>
        <position position="68"/>
    </location>
    <ligand>
        <name>heme</name>
        <dbReference type="ChEBI" id="CHEBI:30413"/>
    </ligand>
    <ligandPart>
        <name>Fe</name>
        <dbReference type="ChEBI" id="CHEBI:18248"/>
    </ligandPart>
</feature>
<dbReference type="GO" id="GO:0016705">
    <property type="term" value="F:oxidoreductase activity, acting on paired donors, with incorporation or reduction of molecular oxygen"/>
    <property type="evidence" value="ECO:0007669"/>
    <property type="project" value="InterPro"/>
</dbReference>
<keyword evidence="3 7" id="KW-0560">Oxidoreductase</keyword>
<accession>A0A7J0DH82</accession>
<dbReference type="PANTHER" id="PTHR47947">
    <property type="entry name" value="CYTOCHROME P450 82C3-RELATED"/>
    <property type="match status" value="1"/>
</dbReference>
<organism evidence="8 9">
    <name type="scientific">Actinidia rufa</name>
    <dbReference type="NCBI Taxonomy" id="165716"/>
    <lineage>
        <taxon>Eukaryota</taxon>
        <taxon>Viridiplantae</taxon>
        <taxon>Streptophyta</taxon>
        <taxon>Embryophyta</taxon>
        <taxon>Tracheophyta</taxon>
        <taxon>Spermatophyta</taxon>
        <taxon>Magnoliopsida</taxon>
        <taxon>eudicotyledons</taxon>
        <taxon>Gunneridae</taxon>
        <taxon>Pentapetalae</taxon>
        <taxon>asterids</taxon>
        <taxon>Ericales</taxon>
        <taxon>Actinidiaceae</taxon>
        <taxon>Actinidia</taxon>
    </lineage>
</organism>
<dbReference type="InterPro" id="IPR036396">
    <property type="entry name" value="Cyt_P450_sf"/>
</dbReference>
<proteinExistence type="inferred from homology"/>
<evidence type="ECO:0000256" key="2">
    <source>
        <dbReference type="ARBA" id="ARBA00022723"/>
    </source>
</evidence>
<dbReference type="Proteomes" id="UP000585474">
    <property type="component" value="Unassembled WGS sequence"/>
</dbReference>
<gene>
    <name evidence="8" type="ORF">Acr_00g0038590</name>
</gene>
<dbReference type="AlphaFoldDB" id="A0A7J0DH82"/>
<evidence type="ECO:0000256" key="4">
    <source>
        <dbReference type="ARBA" id="ARBA00023004"/>
    </source>
</evidence>
<reference evidence="9" key="1">
    <citation type="submission" date="2019-07" db="EMBL/GenBank/DDBJ databases">
        <title>De Novo Assembly of kiwifruit Actinidia rufa.</title>
        <authorList>
            <person name="Sugita-Konishi S."/>
            <person name="Sato K."/>
            <person name="Mori E."/>
            <person name="Abe Y."/>
            <person name="Kisaki G."/>
            <person name="Hamano K."/>
            <person name="Suezawa K."/>
            <person name="Otani M."/>
            <person name="Fukuda T."/>
            <person name="Manabe T."/>
            <person name="Gomi K."/>
            <person name="Tabuchi M."/>
            <person name="Akimitsu K."/>
            <person name="Kataoka I."/>
        </authorList>
    </citation>
    <scope>NUCLEOTIDE SEQUENCE [LARGE SCALE GENOMIC DNA]</scope>
    <source>
        <strain evidence="9">cv. Fuchu</strain>
    </source>
</reference>
<evidence type="ECO:0000313" key="8">
    <source>
        <dbReference type="EMBL" id="GFS35232.1"/>
    </source>
</evidence>
<keyword evidence="1 6" id="KW-0349">Heme</keyword>
<dbReference type="Pfam" id="PF00067">
    <property type="entry name" value="p450"/>
    <property type="match status" value="1"/>
</dbReference>
<dbReference type="GO" id="GO:0020037">
    <property type="term" value="F:heme binding"/>
    <property type="evidence" value="ECO:0007669"/>
    <property type="project" value="InterPro"/>
</dbReference>
<sequence length="122" mass="14332">MHHQRSVVRWKVSTSPKVTMLMVNAKALHMDPTLWEDHTVFKPGQFEGTEDERRGFKFIPFGSGRRRCPGARLDMRVMALTLGTLIQCFGKKLRDLKLKWTCRRTSRDRLYFDPSNINRCSF</sequence>
<dbReference type="InterPro" id="IPR001128">
    <property type="entry name" value="Cyt_P450"/>
</dbReference>
<dbReference type="GO" id="GO:0004497">
    <property type="term" value="F:monooxygenase activity"/>
    <property type="evidence" value="ECO:0007669"/>
    <property type="project" value="UniProtKB-KW"/>
</dbReference>
<name>A0A7J0DH82_9ERIC</name>